<feature type="domain" description="Cyclic nucleotide-binding" evidence="1">
    <location>
        <begin position="11"/>
        <end position="57"/>
    </location>
</feature>
<evidence type="ECO:0000313" key="3">
    <source>
        <dbReference type="Proteomes" id="UP000886803"/>
    </source>
</evidence>
<dbReference type="InterPro" id="IPR000595">
    <property type="entry name" value="cNMP-bd_dom"/>
</dbReference>
<organism evidence="2 3">
    <name type="scientific">Candidatus Gemmiger avicola</name>
    <dbReference type="NCBI Taxonomy" id="2838605"/>
    <lineage>
        <taxon>Bacteria</taxon>
        <taxon>Bacillati</taxon>
        <taxon>Bacillota</taxon>
        <taxon>Clostridia</taxon>
        <taxon>Eubacteriales</taxon>
        <taxon>Gemmiger</taxon>
    </lineage>
</organism>
<dbReference type="SUPFAM" id="SSF51206">
    <property type="entry name" value="cAMP-binding domain-like"/>
    <property type="match status" value="1"/>
</dbReference>
<comment type="caution">
    <text evidence="2">The sequence shown here is derived from an EMBL/GenBank/DDBJ whole genome shotgun (WGS) entry which is preliminary data.</text>
</comment>
<proteinExistence type="predicted"/>
<dbReference type="AlphaFoldDB" id="A0A9D2S262"/>
<reference evidence="2" key="2">
    <citation type="submission" date="2021-04" db="EMBL/GenBank/DDBJ databases">
        <authorList>
            <person name="Gilroy R."/>
        </authorList>
    </citation>
    <scope>NUCLEOTIDE SEQUENCE</scope>
    <source>
        <strain evidence="2">ChiBcec8-13705</strain>
    </source>
</reference>
<dbReference type="Gene3D" id="2.60.120.10">
    <property type="entry name" value="Jelly Rolls"/>
    <property type="match status" value="1"/>
</dbReference>
<dbReference type="EMBL" id="DWYG01000026">
    <property type="protein sequence ID" value="HJB41358.1"/>
    <property type="molecule type" value="Genomic_DNA"/>
</dbReference>
<dbReference type="CDD" id="cd00038">
    <property type="entry name" value="CAP_ED"/>
    <property type="match status" value="1"/>
</dbReference>
<gene>
    <name evidence="2" type="ORF">H9945_02555</name>
</gene>
<dbReference type="Pfam" id="PF00027">
    <property type="entry name" value="cNMP_binding"/>
    <property type="match status" value="1"/>
</dbReference>
<dbReference type="PROSITE" id="PS50042">
    <property type="entry name" value="CNMP_BINDING_3"/>
    <property type="match status" value="1"/>
</dbReference>
<protein>
    <submittedName>
        <fullName evidence="2">Crp/Fnr family transcriptional regulator</fullName>
    </submittedName>
</protein>
<accession>A0A9D2S262</accession>
<evidence type="ECO:0000313" key="2">
    <source>
        <dbReference type="EMBL" id="HJB41358.1"/>
    </source>
</evidence>
<name>A0A9D2S262_9FIRM</name>
<dbReference type="InterPro" id="IPR014710">
    <property type="entry name" value="RmlC-like_jellyroll"/>
</dbReference>
<sequence>MTQEMDLFVNVYHLKNPELLQKLTDLVQVRRFPRGKVILHSGEQQTQVMLLLEGIVRGYFLDLDGSEHTDCFCIRRGDPAMPPCGLEDPSPINLSTLSDCVMAVLPIPETMQLVQQYPELFNLYSTLMTESMRLHNRIKNTLCNYSAKEKFDWFLQQYPGLIFDINNRYIASFLNMTPETLSRMKSALRRTRSL</sequence>
<reference evidence="2" key="1">
    <citation type="journal article" date="2021" name="PeerJ">
        <title>Extensive microbial diversity within the chicken gut microbiome revealed by metagenomics and culture.</title>
        <authorList>
            <person name="Gilroy R."/>
            <person name="Ravi A."/>
            <person name="Getino M."/>
            <person name="Pursley I."/>
            <person name="Horton D.L."/>
            <person name="Alikhan N.F."/>
            <person name="Baker D."/>
            <person name="Gharbi K."/>
            <person name="Hall N."/>
            <person name="Watson M."/>
            <person name="Adriaenssens E.M."/>
            <person name="Foster-Nyarko E."/>
            <person name="Jarju S."/>
            <person name="Secka A."/>
            <person name="Antonio M."/>
            <person name="Oren A."/>
            <person name="Chaudhuri R.R."/>
            <person name="La Ragione R."/>
            <person name="Hildebrand F."/>
            <person name="Pallen M.J."/>
        </authorList>
    </citation>
    <scope>NUCLEOTIDE SEQUENCE</scope>
    <source>
        <strain evidence="2">ChiBcec8-13705</strain>
    </source>
</reference>
<dbReference type="Proteomes" id="UP000886803">
    <property type="component" value="Unassembled WGS sequence"/>
</dbReference>
<evidence type="ECO:0000259" key="1">
    <source>
        <dbReference type="PROSITE" id="PS50042"/>
    </source>
</evidence>
<dbReference type="InterPro" id="IPR018490">
    <property type="entry name" value="cNMP-bd_dom_sf"/>
</dbReference>